<keyword evidence="1" id="KW-0472">Membrane</keyword>
<feature type="transmembrane region" description="Helical" evidence="1">
    <location>
        <begin position="12"/>
        <end position="31"/>
    </location>
</feature>
<keyword evidence="1" id="KW-1133">Transmembrane helix</keyword>
<dbReference type="Proteomes" id="UP000011769">
    <property type="component" value="Unassembled WGS sequence"/>
</dbReference>
<reference evidence="2 3" key="1">
    <citation type="journal article" date="2013" name="PLoS ONE">
        <title>Comparative Genomic Characterization of Three Streptococcus parauberis Strains in Fish Pathogen, as Assessed by Wide-Genome Analyses.</title>
        <authorList>
            <person name="Nho S.W."/>
            <person name="Hikima J."/>
            <person name="Park S.B."/>
            <person name="Jang H.B."/>
            <person name="Cha I.S."/>
            <person name="Yasuike M."/>
            <person name="Nakamura Y."/>
            <person name="Fujiwara A."/>
            <person name="Sano M."/>
            <person name="Kanai K."/>
            <person name="Kondo H."/>
            <person name="Hirono I."/>
            <person name="Takeyama H."/>
            <person name="Aoki T."/>
            <person name="Jung T.S."/>
        </authorList>
    </citation>
    <scope>NUCLEOTIDE SEQUENCE [LARGE SCALE GENOMIC DNA]</scope>
    <source>
        <strain evidence="2 3">KRS-02083</strain>
    </source>
</reference>
<sequence>MQTLTTPFLTVFFYYTMKSHLMPYFYFYALYDKIVEKY</sequence>
<accession>A0ABN0ISN2</accession>
<comment type="caution">
    <text evidence="2">The sequence shown here is derived from an EMBL/GenBank/DDBJ whole genome shotgun (WGS) entry which is preliminary data.</text>
</comment>
<gene>
    <name evidence="2" type="ORF">SPJ1_1204</name>
</gene>
<keyword evidence="3" id="KW-1185">Reference proteome</keyword>
<dbReference type="EMBL" id="ALYM01000003">
    <property type="protein sequence ID" value="EMG25793.1"/>
    <property type="molecule type" value="Genomic_DNA"/>
</dbReference>
<protein>
    <submittedName>
        <fullName evidence="2">Uncharacterized protein</fullName>
    </submittedName>
</protein>
<organism evidence="2 3">
    <name type="scientific">Streptococcus parauberis KRS-02083</name>
    <dbReference type="NCBI Taxonomy" id="1207545"/>
    <lineage>
        <taxon>Bacteria</taxon>
        <taxon>Bacillati</taxon>
        <taxon>Bacillota</taxon>
        <taxon>Bacilli</taxon>
        <taxon>Lactobacillales</taxon>
        <taxon>Streptococcaceae</taxon>
        <taxon>Streptococcus</taxon>
    </lineage>
</organism>
<keyword evidence="1" id="KW-0812">Transmembrane</keyword>
<name>A0ABN0ISN2_9STRE</name>
<evidence type="ECO:0000313" key="3">
    <source>
        <dbReference type="Proteomes" id="UP000011769"/>
    </source>
</evidence>
<proteinExistence type="predicted"/>
<evidence type="ECO:0000256" key="1">
    <source>
        <dbReference type="SAM" id="Phobius"/>
    </source>
</evidence>
<evidence type="ECO:0000313" key="2">
    <source>
        <dbReference type="EMBL" id="EMG25793.1"/>
    </source>
</evidence>